<evidence type="ECO:0000256" key="7">
    <source>
        <dbReference type="SAM" id="SignalP"/>
    </source>
</evidence>
<sequence>MSSSRQQVLLLIAFFCLSSVTAQFTYQPCAARTVGNKRIVCVCNATYCDNIEPVGELRPGQAVLYYSNEAGRRLEKSNLRQTANRPDGSLLLTLNLSTTYQKMLGFGGAFTDSTGINLQTLPKSMQDNILEGYYGDTGRHINFLASPNNGYCSYLGLQYTFGRVPMASTDFSTHEYSYADVPGDFGLANFSLTVEDYQYKVF</sequence>
<comment type="catalytic activity">
    <reaction evidence="1">
        <text>a beta-D-glucosyl-(1&lt;-&gt;1')-N-acylsphing-4-enine + H2O = an N-acylsphing-4-enine + D-glucose</text>
        <dbReference type="Rhea" id="RHEA:13269"/>
        <dbReference type="ChEBI" id="CHEBI:4167"/>
        <dbReference type="ChEBI" id="CHEBI:15377"/>
        <dbReference type="ChEBI" id="CHEBI:22801"/>
        <dbReference type="ChEBI" id="CHEBI:52639"/>
        <dbReference type="EC" id="3.2.1.45"/>
    </reaction>
    <physiologicalReaction direction="left-to-right" evidence="1">
        <dbReference type="Rhea" id="RHEA:13270"/>
    </physiologicalReaction>
</comment>
<name>A0A0B1TFR3_OESDE</name>
<evidence type="ECO:0000256" key="4">
    <source>
        <dbReference type="ARBA" id="ARBA00022729"/>
    </source>
</evidence>
<keyword evidence="4 7" id="KW-0732">Signal</keyword>
<dbReference type="Proteomes" id="UP000053660">
    <property type="component" value="Unassembled WGS sequence"/>
</dbReference>
<dbReference type="PANTHER" id="PTHR11069:SF23">
    <property type="entry name" value="LYSOSOMAL ACID GLUCOSYLCERAMIDASE"/>
    <property type="match status" value="1"/>
</dbReference>
<feature type="signal peptide" evidence="7">
    <location>
        <begin position="1"/>
        <end position="22"/>
    </location>
</feature>
<dbReference type="PANTHER" id="PTHR11069">
    <property type="entry name" value="GLUCOSYLCERAMIDASE"/>
    <property type="match status" value="1"/>
</dbReference>
<evidence type="ECO:0000259" key="8">
    <source>
        <dbReference type="Pfam" id="PF02055"/>
    </source>
</evidence>
<keyword evidence="10" id="KW-1185">Reference proteome</keyword>
<dbReference type="EMBL" id="KN550413">
    <property type="protein sequence ID" value="KHJ94225.1"/>
    <property type="molecule type" value="Genomic_DNA"/>
</dbReference>
<evidence type="ECO:0000256" key="6">
    <source>
        <dbReference type="RuleBase" id="RU361188"/>
    </source>
</evidence>
<dbReference type="AlphaFoldDB" id="A0A0B1TFR3"/>
<dbReference type="OrthoDB" id="2160638at2759"/>
<evidence type="ECO:0000313" key="10">
    <source>
        <dbReference type="Proteomes" id="UP000053660"/>
    </source>
</evidence>
<keyword evidence="6" id="KW-0326">Glycosidase</keyword>
<organism evidence="9 10">
    <name type="scientific">Oesophagostomum dentatum</name>
    <name type="common">Nodular worm</name>
    <dbReference type="NCBI Taxonomy" id="61180"/>
    <lineage>
        <taxon>Eukaryota</taxon>
        <taxon>Metazoa</taxon>
        <taxon>Ecdysozoa</taxon>
        <taxon>Nematoda</taxon>
        <taxon>Chromadorea</taxon>
        <taxon>Rhabditida</taxon>
        <taxon>Rhabditina</taxon>
        <taxon>Rhabditomorpha</taxon>
        <taxon>Strongyloidea</taxon>
        <taxon>Strongylidae</taxon>
        <taxon>Oesophagostomum</taxon>
    </lineage>
</organism>
<dbReference type="InterPro" id="IPR033453">
    <property type="entry name" value="Glyco_hydro_30_TIM-barrel"/>
</dbReference>
<dbReference type="InterPro" id="IPR001139">
    <property type="entry name" value="Glyco_hydro_30"/>
</dbReference>
<feature type="domain" description="Glycosyl hydrolase family 30 TIM-barrel" evidence="8">
    <location>
        <begin position="105"/>
        <end position="147"/>
    </location>
</feature>
<evidence type="ECO:0000256" key="5">
    <source>
        <dbReference type="ARBA" id="ARBA00022801"/>
    </source>
</evidence>
<evidence type="ECO:0000256" key="3">
    <source>
        <dbReference type="ARBA" id="ARBA00012658"/>
    </source>
</evidence>
<dbReference type="EC" id="3.2.1.45" evidence="3 6"/>
<dbReference type="InterPro" id="IPR017853">
    <property type="entry name" value="GH"/>
</dbReference>
<dbReference type="GO" id="GO:0016020">
    <property type="term" value="C:membrane"/>
    <property type="evidence" value="ECO:0007669"/>
    <property type="project" value="GOC"/>
</dbReference>
<evidence type="ECO:0000256" key="1">
    <source>
        <dbReference type="ARBA" id="ARBA00001013"/>
    </source>
</evidence>
<dbReference type="SUPFAM" id="SSF51445">
    <property type="entry name" value="(Trans)glycosidases"/>
    <property type="match status" value="1"/>
</dbReference>
<proteinExistence type="inferred from homology"/>
<keyword evidence="5 6" id="KW-0378">Hydrolase</keyword>
<feature type="domain" description="Glycosyl hydrolase family 30 TIM-barrel" evidence="8">
    <location>
        <begin position="151"/>
        <end position="201"/>
    </location>
</feature>
<evidence type="ECO:0000313" key="9">
    <source>
        <dbReference type="EMBL" id="KHJ94225.1"/>
    </source>
</evidence>
<keyword evidence="6" id="KW-0443">Lipid metabolism</keyword>
<feature type="chain" id="PRO_5002061694" description="Glucosylceramidase" evidence="7">
    <location>
        <begin position="23"/>
        <end position="202"/>
    </location>
</feature>
<dbReference type="GO" id="GO:0006680">
    <property type="term" value="P:glucosylceramide catabolic process"/>
    <property type="evidence" value="ECO:0007669"/>
    <property type="project" value="TreeGrafter"/>
</dbReference>
<reference evidence="9 10" key="1">
    <citation type="submission" date="2014-03" db="EMBL/GenBank/DDBJ databases">
        <title>Draft genome of the hookworm Oesophagostomum dentatum.</title>
        <authorList>
            <person name="Mitreva M."/>
        </authorList>
    </citation>
    <scope>NUCLEOTIDE SEQUENCE [LARGE SCALE GENOMIC DNA]</scope>
    <source>
        <strain evidence="9 10">OD-Hann</strain>
    </source>
</reference>
<protein>
    <recommendedName>
        <fullName evidence="3 6">Glucosylceramidase</fullName>
        <ecNumber evidence="3 6">3.2.1.45</ecNumber>
    </recommendedName>
</protein>
<accession>A0A0B1TFR3</accession>
<comment type="similarity">
    <text evidence="2 6">Belongs to the glycosyl hydrolase 30 family.</text>
</comment>
<gene>
    <name evidence="9" type="ORF">OESDEN_05851</name>
</gene>
<evidence type="ECO:0000256" key="2">
    <source>
        <dbReference type="ARBA" id="ARBA00005382"/>
    </source>
</evidence>
<dbReference type="GO" id="GO:0004348">
    <property type="term" value="F:glucosylceramidase activity"/>
    <property type="evidence" value="ECO:0007669"/>
    <property type="project" value="UniProtKB-EC"/>
</dbReference>
<dbReference type="PRINTS" id="PR00843">
    <property type="entry name" value="GLHYDRLASE30"/>
</dbReference>
<keyword evidence="6" id="KW-0746">Sphingolipid metabolism</keyword>
<dbReference type="Pfam" id="PF02055">
    <property type="entry name" value="Glyco_hydro_30"/>
    <property type="match status" value="2"/>
</dbReference>
<dbReference type="SUPFAM" id="SSF51011">
    <property type="entry name" value="Glycosyl hydrolase domain"/>
    <property type="match status" value="1"/>
</dbReference>
<dbReference type="Gene3D" id="3.20.20.80">
    <property type="entry name" value="Glycosidases"/>
    <property type="match status" value="1"/>
</dbReference>